<accession>A0ABQ9FNT4</accession>
<proteinExistence type="predicted"/>
<organism evidence="2 3">
    <name type="scientific">Tegillarca granosa</name>
    <name type="common">Malaysian cockle</name>
    <name type="synonym">Anadara granosa</name>
    <dbReference type="NCBI Taxonomy" id="220873"/>
    <lineage>
        <taxon>Eukaryota</taxon>
        <taxon>Metazoa</taxon>
        <taxon>Spiralia</taxon>
        <taxon>Lophotrochozoa</taxon>
        <taxon>Mollusca</taxon>
        <taxon>Bivalvia</taxon>
        <taxon>Autobranchia</taxon>
        <taxon>Pteriomorphia</taxon>
        <taxon>Arcoida</taxon>
        <taxon>Arcoidea</taxon>
        <taxon>Arcidae</taxon>
        <taxon>Tegillarca</taxon>
    </lineage>
</organism>
<keyword evidence="1" id="KW-0853">WD repeat</keyword>
<dbReference type="Proteomes" id="UP001217089">
    <property type="component" value="Unassembled WGS sequence"/>
</dbReference>
<dbReference type="InterPro" id="IPR051944">
    <property type="entry name" value="BEACH_domain_protein"/>
</dbReference>
<evidence type="ECO:0000313" key="3">
    <source>
        <dbReference type="Proteomes" id="UP001217089"/>
    </source>
</evidence>
<reference evidence="2 3" key="1">
    <citation type="submission" date="2022-12" db="EMBL/GenBank/DDBJ databases">
        <title>Chromosome-level genome of Tegillarca granosa.</title>
        <authorList>
            <person name="Kim J."/>
        </authorList>
    </citation>
    <scope>NUCLEOTIDE SEQUENCE [LARGE SCALE GENOMIC DNA]</scope>
    <source>
        <strain evidence="2">Teg-2019</strain>
        <tissue evidence="2">Adductor muscle</tissue>
    </source>
</reference>
<sequence>MSFMKKLYGHYQNAPDPPKKSQDNILGLTHLRKLFAEFRHPSKKPSPKEQEDKLYNMIPLFCKVFGEVPSSEMTEKFSDILQFCSHVSKLMVTEIRRRALNQSTDSASFAIVKFLEIESTEESSNGWMLLSALNLLSSGTQALIDCMTATSLPSTLVKCLYLFFDLREIENGDTLEPGCEFTPIERRILLQKVFVQVLVRLCHHTSPAEELARKDDLSLLFSAITSWCLPHNVMWRKSAAEVLMTLSRHGLTNNVTRYIHEMVLQIMLPDINTVSSAEVLMTLSRLGLTNNVSRYIHEMVLQIMLPDISTVSSAEVLMTLARLGLTNNVSRYTCVYTR</sequence>
<dbReference type="PANTHER" id="PTHR46108:SF4">
    <property type="entry name" value="BLUE CHEESE"/>
    <property type="match status" value="1"/>
</dbReference>
<comment type="caution">
    <text evidence="2">The sequence shown here is derived from an EMBL/GenBank/DDBJ whole genome shotgun (WGS) entry which is preliminary data.</text>
</comment>
<dbReference type="EMBL" id="JARBDR010000214">
    <property type="protein sequence ID" value="KAJ8318937.1"/>
    <property type="molecule type" value="Genomic_DNA"/>
</dbReference>
<evidence type="ECO:0000256" key="1">
    <source>
        <dbReference type="ARBA" id="ARBA00022574"/>
    </source>
</evidence>
<gene>
    <name evidence="2" type="ORF">KUTeg_004028</name>
</gene>
<keyword evidence="3" id="KW-1185">Reference proteome</keyword>
<evidence type="ECO:0000313" key="2">
    <source>
        <dbReference type="EMBL" id="KAJ8318937.1"/>
    </source>
</evidence>
<dbReference type="PANTHER" id="PTHR46108">
    <property type="entry name" value="BLUE CHEESE"/>
    <property type="match status" value="1"/>
</dbReference>
<name>A0ABQ9FNT4_TEGGR</name>
<protein>
    <submittedName>
        <fullName evidence="2">Uncharacterized protein</fullName>
    </submittedName>
</protein>